<evidence type="ECO:0000256" key="5">
    <source>
        <dbReference type="ARBA" id="ARBA00023136"/>
    </source>
</evidence>
<feature type="transmembrane region" description="Helical" evidence="6">
    <location>
        <begin position="31"/>
        <end position="55"/>
    </location>
</feature>
<dbReference type="SFLD" id="SFLDG01168">
    <property type="entry name" value="Ferric_reductase_subgroup_(FRE"/>
    <property type="match status" value="1"/>
</dbReference>
<sequence length="760" mass="83830">MPSWYAGPSAELEAEASLCHRRRRASRLWRWTLTTTLKLAVPVCFVLSVGGQAAFVTPLYKNHLQAAVAAWWDGHDEMVDPSYLLLVGVAPTLLCVAVAHWLRRLRTRRGVWRVARVLRRRASPDWLSYGELLFLSVLLGGNALVFWYGFTKRHGRKPRGSTNDPGPPGAAFPVRKVGNALGFNCVFNLALLFLPATRNSAWMEFLNVSYANGIKFHRWLGVAAVLTGVVHCGCYYYGWLQDGTWRQMALPCWDCSLRERTGRKTWVNVFGEVALLCFLLLGATSVPWVRRNRYNLFYNVHQLLFLAVVFTALHWARALWFLLPTFVAYLTSRVLSHCNGATAAEVVGFTALSPSLCKLVVAHASSERGRYQVGQFVYVNVPAISRLEWHAFSLASAPPRDGESSANSMTLLIKALGDWTEKLIIYQQVCTRCSVGPEVYVDGYYGVSLADVYQSYSTVALVGGGVGLTPLLGVLEHICTVAETRQAQGRRLLPRRVAAIFAMRELELLKEISPLLARVRDFDPPGRYVSVHLTLTTTPRPKELDASLYAGVEMPRKTLPPYSFSQTRTFSPSTKNGCPFGTALGPSGNSIVHFVAFGVVVGLVLVFQFGNGALIDGLQDSVWVVQLAVKTSALFTAGICAYGGVALMRWARAALPVPCRVDEWGLKENLLPQARERGFSPDVSTFRDLLRELRVDVGRRPDVAVHLRELHAGHYQRCSGGESGIGVLVSGPSGLKTATARAAASVSATGFDLHEEEFEL</sequence>
<feature type="transmembrane region" description="Helical" evidence="6">
    <location>
        <begin position="218"/>
        <end position="238"/>
    </location>
</feature>
<evidence type="ECO:0000256" key="2">
    <source>
        <dbReference type="ARBA" id="ARBA00022692"/>
    </source>
</evidence>
<dbReference type="Proteomes" id="UP000694044">
    <property type="component" value="Unassembled WGS sequence"/>
</dbReference>
<evidence type="ECO:0000256" key="4">
    <source>
        <dbReference type="ARBA" id="ARBA00023002"/>
    </source>
</evidence>
<dbReference type="PANTHER" id="PTHR11972">
    <property type="entry name" value="NADPH OXIDASE"/>
    <property type="match status" value="1"/>
</dbReference>
<feature type="domain" description="FAD-binding FR-type" evidence="7">
    <location>
        <begin position="339"/>
        <end position="451"/>
    </location>
</feature>
<evidence type="ECO:0000313" key="8">
    <source>
        <dbReference type="EMBL" id="KAG7378447.1"/>
    </source>
</evidence>
<dbReference type="InterPro" id="IPR013112">
    <property type="entry name" value="FAD-bd_8"/>
</dbReference>
<feature type="transmembrane region" description="Helical" evidence="6">
    <location>
        <begin position="177"/>
        <end position="197"/>
    </location>
</feature>
<keyword evidence="9" id="KW-1185">Reference proteome</keyword>
<dbReference type="InterPro" id="IPR017927">
    <property type="entry name" value="FAD-bd_FR_type"/>
</dbReference>
<reference evidence="8" key="1">
    <citation type="submission" date="2021-02" db="EMBL/GenBank/DDBJ databases">
        <authorList>
            <person name="Palmer J.M."/>
        </authorList>
    </citation>
    <scope>NUCLEOTIDE SEQUENCE</scope>
    <source>
        <strain evidence="8">SCRP734</strain>
    </source>
</reference>
<dbReference type="Pfam" id="PF01794">
    <property type="entry name" value="Ferric_reduct"/>
    <property type="match status" value="1"/>
</dbReference>
<comment type="subcellular location">
    <subcellularLocation>
        <location evidence="1">Membrane</location>
        <topology evidence="1">Multi-pass membrane protein</topology>
    </subcellularLocation>
</comment>
<dbReference type="EMBL" id="JAGDFM010000423">
    <property type="protein sequence ID" value="KAG7378447.1"/>
    <property type="molecule type" value="Genomic_DNA"/>
</dbReference>
<evidence type="ECO:0000259" key="7">
    <source>
        <dbReference type="PROSITE" id="PS51384"/>
    </source>
</evidence>
<evidence type="ECO:0000256" key="6">
    <source>
        <dbReference type="SAM" id="Phobius"/>
    </source>
</evidence>
<dbReference type="Pfam" id="PF08022">
    <property type="entry name" value="FAD_binding_8"/>
    <property type="match status" value="1"/>
</dbReference>
<dbReference type="CDD" id="cd06186">
    <property type="entry name" value="NOX_Duox_like_FAD_NADP"/>
    <property type="match status" value="1"/>
</dbReference>
<dbReference type="InterPro" id="IPR050369">
    <property type="entry name" value="RBOH/FRE"/>
</dbReference>
<dbReference type="OrthoDB" id="167398at2759"/>
<accession>A0A8T1VAV3</accession>
<evidence type="ECO:0000256" key="1">
    <source>
        <dbReference type="ARBA" id="ARBA00004141"/>
    </source>
</evidence>
<dbReference type="GO" id="GO:0005886">
    <property type="term" value="C:plasma membrane"/>
    <property type="evidence" value="ECO:0007669"/>
    <property type="project" value="TreeGrafter"/>
</dbReference>
<dbReference type="SFLD" id="SFLDS00052">
    <property type="entry name" value="Ferric_Reductase_Domain"/>
    <property type="match status" value="1"/>
</dbReference>
<feature type="transmembrane region" description="Helical" evidence="6">
    <location>
        <begin position="591"/>
        <end position="610"/>
    </location>
</feature>
<feature type="transmembrane region" description="Helical" evidence="6">
    <location>
        <begin position="83"/>
        <end position="102"/>
    </location>
</feature>
<dbReference type="InterPro" id="IPR013130">
    <property type="entry name" value="Fe3_Rdtase_TM_dom"/>
</dbReference>
<keyword evidence="5 6" id="KW-0472">Membrane</keyword>
<proteinExistence type="predicted"/>
<organism evidence="8 9">
    <name type="scientific">Phytophthora pseudosyringae</name>
    <dbReference type="NCBI Taxonomy" id="221518"/>
    <lineage>
        <taxon>Eukaryota</taxon>
        <taxon>Sar</taxon>
        <taxon>Stramenopiles</taxon>
        <taxon>Oomycota</taxon>
        <taxon>Peronosporomycetes</taxon>
        <taxon>Peronosporales</taxon>
        <taxon>Peronosporaceae</taxon>
        <taxon>Phytophthora</taxon>
    </lineage>
</organism>
<feature type="transmembrane region" description="Helical" evidence="6">
    <location>
        <begin position="266"/>
        <end position="289"/>
    </location>
</feature>
<dbReference type="PROSITE" id="PS51384">
    <property type="entry name" value="FAD_FR"/>
    <property type="match status" value="1"/>
</dbReference>
<feature type="transmembrane region" description="Helical" evidence="6">
    <location>
        <begin position="622"/>
        <end position="645"/>
    </location>
</feature>
<name>A0A8T1VAV3_9STRA</name>
<dbReference type="AlphaFoldDB" id="A0A8T1VAV3"/>
<comment type="caution">
    <text evidence="8">The sequence shown here is derived from an EMBL/GenBank/DDBJ whole genome shotgun (WGS) entry which is preliminary data.</text>
</comment>
<dbReference type="GO" id="GO:0016491">
    <property type="term" value="F:oxidoreductase activity"/>
    <property type="evidence" value="ECO:0007669"/>
    <property type="project" value="UniProtKB-KW"/>
</dbReference>
<evidence type="ECO:0000256" key="3">
    <source>
        <dbReference type="ARBA" id="ARBA00022989"/>
    </source>
</evidence>
<feature type="transmembrane region" description="Helical" evidence="6">
    <location>
        <begin position="301"/>
        <end position="323"/>
    </location>
</feature>
<gene>
    <name evidence="8" type="primary">FRE1_4</name>
    <name evidence="8" type="ORF">PHYPSEUDO_010090</name>
</gene>
<protein>
    <submittedName>
        <fullName evidence="8">Ferric/cupric-chelate reductase</fullName>
    </submittedName>
</protein>
<keyword evidence="4" id="KW-0560">Oxidoreductase</keyword>
<dbReference type="PANTHER" id="PTHR11972:SF193">
    <property type="entry name" value="FAD-BINDING FR-TYPE DOMAIN-CONTAINING PROTEIN"/>
    <property type="match status" value="1"/>
</dbReference>
<feature type="transmembrane region" description="Helical" evidence="6">
    <location>
        <begin position="126"/>
        <end position="150"/>
    </location>
</feature>
<evidence type="ECO:0000313" key="9">
    <source>
        <dbReference type="Proteomes" id="UP000694044"/>
    </source>
</evidence>
<keyword evidence="3 6" id="KW-1133">Transmembrane helix</keyword>
<keyword evidence="2 6" id="KW-0812">Transmembrane</keyword>